<dbReference type="STRING" id="574349.SAMN05443545_107151"/>
<dbReference type="Proteomes" id="UP000198500">
    <property type="component" value="Unassembled WGS sequence"/>
</dbReference>
<sequence length="35" mass="4051">MPKYYDAIVMLAGKEKGWRSVLNNAHSVKYDVIPR</sequence>
<evidence type="ECO:0000313" key="1">
    <source>
        <dbReference type="EMBL" id="SDX78953.1"/>
    </source>
</evidence>
<proteinExistence type="predicted"/>
<dbReference type="AlphaFoldDB" id="A0A1H3EJJ2"/>
<gene>
    <name evidence="1" type="ORF">SAMN05443545_107151</name>
</gene>
<reference evidence="1 2" key="1">
    <citation type="submission" date="2016-10" db="EMBL/GenBank/DDBJ databases">
        <authorList>
            <person name="de Groot N.N."/>
        </authorList>
    </citation>
    <scope>NUCLEOTIDE SEQUENCE [LARGE SCALE GENOMIC DNA]</scope>
    <source>
        <strain evidence="1 2">DSM 19219</strain>
    </source>
</reference>
<accession>A0A1H3EJJ2</accession>
<protein>
    <submittedName>
        <fullName evidence="1">Uncharacterized protein</fullName>
    </submittedName>
</protein>
<keyword evidence="2" id="KW-1185">Reference proteome</keyword>
<organism evidence="1 2">
    <name type="scientific">Aidingimonas halophila</name>
    <dbReference type="NCBI Taxonomy" id="574349"/>
    <lineage>
        <taxon>Bacteria</taxon>
        <taxon>Pseudomonadati</taxon>
        <taxon>Pseudomonadota</taxon>
        <taxon>Gammaproteobacteria</taxon>
        <taxon>Oceanospirillales</taxon>
        <taxon>Halomonadaceae</taxon>
        <taxon>Aidingimonas</taxon>
    </lineage>
</organism>
<evidence type="ECO:0000313" key="2">
    <source>
        <dbReference type="Proteomes" id="UP000198500"/>
    </source>
</evidence>
<dbReference type="EMBL" id="FNNI01000007">
    <property type="protein sequence ID" value="SDX78953.1"/>
    <property type="molecule type" value="Genomic_DNA"/>
</dbReference>
<name>A0A1H3EJJ2_9GAMM</name>